<proteinExistence type="predicted"/>
<evidence type="ECO:0000256" key="2">
    <source>
        <dbReference type="SAM" id="Phobius"/>
    </source>
</evidence>
<keyword evidence="2" id="KW-0472">Membrane</keyword>
<reference evidence="3" key="1">
    <citation type="journal article" date="2020" name="Phytopathology">
        <title>Genome Sequence Resources of Colletotrichum truncatum, C. plurivorum, C. musicola, and C. sojae: Four Species Pathogenic to Soybean (Glycine max).</title>
        <authorList>
            <person name="Rogerio F."/>
            <person name="Boufleur T.R."/>
            <person name="Ciampi-Guillardi M."/>
            <person name="Sukno S.A."/>
            <person name="Thon M.R."/>
            <person name="Massola Junior N.S."/>
            <person name="Baroncelli R."/>
        </authorList>
    </citation>
    <scope>NUCLEOTIDE SEQUENCE</scope>
    <source>
        <strain evidence="3">LFN00145</strain>
    </source>
</reference>
<comment type="caution">
    <text evidence="3">The sequence shown here is derived from an EMBL/GenBank/DDBJ whole genome shotgun (WGS) entry which is preliminary data.</text>
</comment>
<keyword evidence="2" id="KW-0812">Transmembrane</keyword>
<dbReference type="AlphaFoldDB" id="A0A8H6N8Q1"/>
<keyword evidence="2" id="KW-1133">Transmembrane helix</keyword>
<organism evidence="3 4">
    <name type="scientific">Colletotrichum plurivorum</name>
    <dbReference type="NCBI Taxonomy" id="2175906"/>
    <lineage>
        <taxon>Eukaryota</taxon>
        <taxon>Fungi</taxon>
        <taxon>Dikarya</taxon>
        <taxon>Ascomycota</taxon>
        <taxon>Pezizomycotina</taxon>
        <taxon>Sordariomycetes</taxon>
        <taxon>Hypocreomycetidae</taxon>
        <taxon>Glomerellales</taxon>
        <taxon>Glomerellaceae</taxon>
        <taxon>Colletotrichum</taxon>
        <taxon>Colletotrichum orchidearum species complex</taxon>
    </lineage>
</organism>
<evidence type="ECO:0000313" key="3">
    <source>
        <dbReference type="EMBL" id="KAF6824477.1"/>
    </source>
</evidence>
<protein>
    <submittedName>
        <fullName evidence="3">Uncharacterized protein</fullName>
    </submittedName>
</protein>
<sequence length="293" mass="31836">MTTTTTTERFGTYSLRTESLGPSPLPPISRYTTTTTTTTTTTVAVPPECGVTPHVYYPFHSTADCHYLSLAPEQACPTGWTKACEDIMHSSEHWESGKPTFMPAADGTTYEVEVFQTWSTEYVRLVCCPTILDYKCGNNKLVGPECSAYVPSPTVIPFHLPSQPPSSVELTSADDYYGFPVTGSYARVSLAGLSYRPSLRPPVSLTGEPTTTWCTSLSCYDLARTFTTAGDAAATLVPAPEYTQRPPPEMGRLGSVGLFAVSVLAAAVLSAAGMLTPWAWAYQQRRRQQRVAQ</sequence>
<evidence type="ECO:0000313" key="4">
    <source>
        <dbReference type="Proteomes" id="UP000654918"/>
    </source>
</evidence>
<feature type="transmembrane region" description="Helical" evidence="2">
    <location>
        <begin position="256"/>
        <end position="280"/>
    </location>
</feature>
<feature type="region of interest" description="Disordered" evidence="1">
    <location>
        <begin position="1"/>
        <end position="33"/>
    </location>
</feature>
<name>A0A8H6N8Q1_9PEZI</name>
<dbReference type="Proteomes" id="UP000654918">
    <property type="component" value="Unassembled WGS sequence"/>
</dbReference>
<dbReference type="EMBL" id="WIGO01000192">
    <property type="protein sequence ID" value="KAF6824477.1"/>
    <property type="molecule type" value="Genomic_DNA"/>
</dbReference>
<evidence type="ECO:0000256" key="1">
    <source>
        <dbReference type="SAM" id="MobiDB-lite"/>
    </source>
</evidence>
<accession>A0A8H6N8Q1</accession>
<gene>
    <name evidence="3" type="ORF">CPLU01_10834</name>
</gene>
<keyword evidence="4" id="KW-1185">Reference proteome</keyword>